<feature type="transmembrane region" description="Helical" evidence="2">
    <location>
        <begin position="12"/>
        <end position="38"/>
    </location>
</feature>
<evidence type="ECO:0000313" key="4">
    <source>
        <dbReference type="Proteomes" id="UP001642484"/>
    </source>
</evidence>
<keyword evidence="2" id="KW-1133">Transmembrane helix</keyword>
<organism evidence="3 4">
    <name type="scientific">Durusdinium trenchii</name>
    <dbReference type="NCBI Taxonomy" id="1381693"/>
    <lineage>
        <taxon>Eukaryota</taxon>
        <taxon>Sar</taxon>
        <taxon>Alveolata</taxon>
        <taxon>Dinophyceae</taxon>
        <taxon>Suessiales</taxon>
        <taxon>Symbiodiniaceae</taxon>
        <taxon>Durusdinium</taxon>
    </lineage>
</organism>
<dbReference type="Proteomes" id="UP001642484">
    <property type="component" value="Unassembled WGS sequence"/>
</dbReference>
<accession>A0ABP0NFF1</accession>
<evidence type="ECO:0000313" key="3">
    <source>
        <dbReference type="EMBL" id="CAK9062517.1"/>
    </source>
</evidence>
<sequence length="1518" mass="165943">MFIFRQFSPPLVVRAGLACLALSVILAVAWVYSFWALYVARARAPRRRNFQSRKVSFEWSALDDFEDFAPLLALKQLDLKGENITGALVQELKLDLEASLRPGSHELKISDQSSLMLNVSERTAKQKCKLLIEARPASPQHEAVASTLRLDLPGVQLRGVARALDGIWELWSSSGSTSGQCLRWLCVLLLQLLEVALPINLLHVEGAAAGEEFLLFFSGTVGPIPFERIHLPAFVLPRLHAPLSSLISPNPLVGQRIRKNANPPVAHPGLLASWKLSADVSVLPFDLDVRLRMRDGSISTFQGSLLSDECLHASCQSSGSLDRDKLQVDVDSFTITSTKLSEAKGIRGGASIEVALADVDPFEKIQKISLPDHLFTAARQGLKPSSLVLGFKVNLAESQLPEEFLVTFRDEHPLMLGSANVAARLQRLSLHGNLSLQGLTLPTQRKRDLLRLPITDLHFDASLELEEETSFMDDGFSTVRFQGAQCSANGRLWSEGPECLQAKATVTAAGFLAAQLRAASLVQALIEAETAAARLSGSSQGSDSQKTETTGDEEAQYTSVRVGDVLKVDVGGSATAVMHSQLRLNPRPKDLRDPENSSPVSRGRVEAQKLIVADVDFDDACSVEGDDRMPPLRISIAGSEASIEMGECRAQLGDLALKIPQAQMKVNALEAEINAEGIGQTHLRLAWDGLGQPLLQHTAKQRSVLFPQPPIASGLKVEIGDMGQVGIVLDDEPDIAACGNRLLDDETWFAPLLELAAILNLESVAKKLLNFARVVRNVLRTEDITEPKDVIPTGRMARVIARILEEIGTDGQHVAQATPTRLEEDIYGVVEGAVKGKGLDVTRITRLLWDHLPPEACSFVQDYTAEVDFAIKWFDSVLKPTEPTSGPDPAKATEAPPPQRYRRELQGVAPCASRLYEAVARPGQLARELEEQLIHAAPYLTAKQVEHLLRNANVGVTLRQRLRFLLGLKRRVEKVAQGYGGPAFMPQGMAVGFFLATAIRASFAGERMASQKAFKSADPKSGNSSTRLAAVLREQHAIAQELCRLQERQRVLLEESLRLSGLEQRSGNEPSIEVDTEVPSMTESPSSMLECLALPAAAPVALVSANAAYTQRQAPKPSGPSASVVSLSRAPQEVFDLGSSLLGPMEVAVLLQSGLAAVPQGRQVQQNQRMLLEMMVSQPPLFLKGVLYELSNNGSSRVLGNHLLALLDLTQDAIRPCARLDVADLLTQALGVSMPRRSDFMAGGSSASRSYLLLVHRAAKHVLEECGPYVALKHWLQRSDVPLPPVRDAPMPSAERAIRAAQQSIQAADAVGAEWLQERGPVWSDGVLDAGKDAYRSPKEEQMREDARKLYKEAFEACAQALKASPEVLHQDWFRAFWARNYDALTVVSVLRNVQMDIDETRKWVDAQLRHVPTTPDFQGVRKACDALWQTCPASEACLVDCLIELLFYEPSARSSYRKDALMQLIIDEPPGLFNFTVVSAMGVITEGAQIQEKKAHEINITVHVFCLPLFLPCLVCI</sequence>
<protein>
    <submittedName>
        <fullName evidence="3">Uncharacterized protein</fullName>
    </submittedName>
</protein>
<name>A0ABP0NFF1_9DINO</name>
<comment type="caution">
    <text evidence="3">The sequence shown here is derived from an EMBL/GenBank/DDBJ whole genome shotgun (WGS) entry which is preliminary data.</text>
</comment>
<keyword evidence="2" id="KW-0812">Transmembrane</keyword>
<feature type="region of interest" description="Disordered" evidence="1">
    <location>
        <begin position="578"/>
        <end position="603"/>
    </location>
</feature>
<proteinExistence type="predicted"/>
<keyword evidence="4" id="KW-1185">Reference proteome</keyword>
<dbReference type="EMBL" id="CAXAMN010021701">
    <property type="protein sequence ID" value="CAK9062517.1"/>
    <property type="molecule type" value="Genomic_DNA"/>
</dbReference>
<evidence type="ECO:0000256" key="2">
    <source>
        <dbReference type="SAM" id="Phobius"/>
    </source>
</evidence>
<keyword evidence="2" id="KW-0472">Membrane</keyword>
<gene>
    <name evidence="3" type="ORF">CCMP2556_LOCUS30737</name>
</gene>
<reference evidence="3 4" key="1">
    <citation type="submission" date="2024-02" db="EMBL/GenBank/DDBJ databases">
        <authorList>
            <person name="Chen Y."/>
            <person name="Shah S."/>
            <person name="Dougan E. K."/>
            <person name="Thang M."/>
            <person name="Chan C."/>
        </authorList>
    </citation>
    <scope>NUCLEOTIDE SEQUENCE [LARGE SCALE GENOMIC DNA]</scope>
</reference>
<feature type="region of interest" description="Disordered" evidence="1">
    <location>
        <begin position="533"/>
        <end position="558"/>
    </location>
</feature>
<evidence type="ECO:0000256" key="1">
    <source>
        <dbReference type="SAM" id="MobiDB-lite"/>
    </source>
</evidence>
<feature type="compositionally biased region" description="Polar residues" evidence="1">
    <location>
        <begin position="536"/>
        <end position="548"/>
    </location>
</feature>
<feature type="region of interest" description="Disordered" evidence="1">
    <location>
        <begin position="880"/>
        <end position="899"/>
    </location>
</feature>